<dbReference type="GO" id="GO:0003677">
    <property type="term" value="F:DNA binding"/>
    <property type="evidence" value="ECO:0007669"/>
    <property type="project" value="UniProtKB-KW"/>
</dbReference>
<dbReference type="InterPro" id="IPR001789">
    <property type="entry name" value="Sig_transdc_resp-reg_receiver"/>
</dbReference>
<gene>
    <name evidence="4" type="ORF">N5A56_001005</name>
</gene>
<keyword evidence="5" id="KW-1185">Reference proteome</keyword>
<dbReference type="PROSITE" id="PS50110">
    <property type="entry name" value="RESPONSE_REGULATORY"/>
    <property type="match status" value="1"/>
</dbReference>
<dbReference type="InterPro" id="IPR007492">
    <property type="entry name" value="LytTR_DNA-bd_dom"/>
</dbReference>
<feature type="modified residue" description="4-aspartylphosphate" evidence="1">
    <location>
        <position position="53"/>
    </location>
</feature>
<dbReference type="Gene3D" id="2.40.50.1020">
    <property type="entry name" value="LytTr DNA-binding domain"/>
    <property type="match status" value="1"/>
</dbReference>
<evidence type="ECO:0000256" key="1">
    <source>
        <dbReference type="PROSITE-ProRule" id="PRU00169"/>
    </source>
</evidence>
<dbReference type="RefSeq" id="WP_265724185.1">
    <property type="nucleotide sequence ID" value="NZ_JAOSLC020000002.1"/>
</dbReference>
<feature type="domain" description="HTH LytTR-type" evidence="3">
    <location>
        <begin position="127"/>
        <end position="197"/>
    </location>
</feature>
<dbReference type="Gene3D" id="3.40.50.2300">
    <property type="match status" value="1"/>
</dbReference>
<dbReference type="SMART" id="SM00448">
    <property type="entry name" value="REC"/>
    <property type="match status" value="1"/>
</dbReference>
<evidence type="ECO:0000313" key="5">
    <source>
        <dbReference type="Proteomes" id="UP001151478"/>
    </source>
</evidence>
<dbReference type="EMBL" id="JAOSLC020000002">
    <property type="protein sequence ID" value="MDD7913097.1"/>
    <property type="molecule type" value="Genomic_DNA"/>
</dbReference>
<dbReference type="Proteomes" id="UP001151478">
    <property type="component" value="Unassembled WGS sequence"/>
</dbReference>
<feature type="domain" description="Response regulatory" evidence="2">
    <location>
        <begin position="3"/>
        <end position="113"/>
    </location>
</feature>
<dbReference type="PANTHER" id="PTHR37299">
    <property type="entry name" value="TRANSCRIPTIONAL REGULATOR-RELATED"/>
    <property type="match status" value="1"/>
</dbReference>
<dbReference type="InterPro" id="IPR046947">
    <property type="entry name" value="LytR-like"/>
</dbReference>
<comment type="caution">
    <text evidence="4">The sequence shown here is derived from an EMBL/GenBank/DDBJ whole genome shotgun (WGS) entry which is preliminary data.</text>
</comment>
<dbReference type="InterPro" id="IPR011006">
    <property type="entry name" value="CheY-like_superfamily"/>
</dbReference>
<evidence type="ECO:0000259" key="3">
    <source>
        <dbReference type="PROSITE" id="PS50930"/>
    </source>
</evidence>
<accession>A0ABT5S6W9</accession>
<dbReference type="Pfam" id="PF04397">
    <property type="entry name" value="LytTR"/>
    <property type="match status" value="1"/>
</dbReference>
<dbReference type="PANTHER" id="PTHR37299:SF1">
    <property type="entry name" value="STAGE 0 SPORULATION PROTEIN A HOMOLOG"/>
    <property type="match status" value="1"/>
</dbReference>
<keyword evidence="1" id="KW-0597">Phosphoprotein</keyword>
<dbReference type="PROSITE" id="PS50930">
    <property type="entry name" value="HTH_LYTTR"/>
    <property type="match status" value="1"/>
</dbReference>
<protein>
    <submittedName>
        <fullName evidence="4">LytTR family DNA-binding domain-containing protein</fullName>
    </submittedName>
</protein>
<dbReference type="SMART" id="SM00850">
    <property type="entry name" value="LytTR"/>
    <property type="match status" value="1"/>
</dbReference>
<reference evidence="4" key="1">
    <citation type="submission" date="2023-02" db="EMBL/GenBank/DDBJ databases">
        <title>Polaribacter ponticola sp. nov., isolated from seawater.</title>
        <authorList>
            <person name="Baek J.H."/>
            <person name="Kim J.M."/>
            <person name="Choi D.G."/>
            <person name="Jeon C.O."/>
        </authorList>
    </citation>
    <scope>NUCLEOTIDE SEQUENCE</scope>
    <source>
        <strain evidence="4">MSW5</strain>
    </source>
</reference>
<proteinExistence type="predicted"/>
<organism evidence="4 5">
    <name type="scientific">Polaribacter ponticola</name>
    <dbReference type="NCBI Taxonomy" id="2978475"/>
    <lineage>
        <taxon>Bacteria</taxon>
        <taxon>Pseudomonadati</taxon>
        <taxon>Bacteroidota</taxon>
        <taxon>Flavobacteriia</taxon>
        <taxon>Flavobacteriales</taxon>
        <taxon>Flavobacteriaceae</taxon>
    </lineage>
</organism>
<evidence type="ECO:0000313" key="4">
    <source>
        <dbReference type="EMBL" id="MDD7913097.1"/>
    </source>
</evidence>
<dbReference type="Pfam" id="PF00072">
    <property type="entry name" value="Response_reg"/>
    <property type="match status" value="1"/>
</dbReference>
<dbReference type="SUPFAM" id="SSF52172">
    <property type="entry name" value="CheY-like"/>
    <property type="match status" value="1"/>
</dbReference>
<keyword evidence="4" id="KW-0238">DNA-binding</keyword>
<evidence type="ECO:0000259" key="2">
    <source>
        <dbReference type="PROSITE" id="PS50110"/>
    </source>
</evidence>
<sequence length="224" mass="26225">MIHCIILEDEKPAQEVLLSYINKTPFLDCIGIYENGLDITQDKLLQADILFLDVQLPELNGISYLKTITNPPKVIITTAYSNYAIEAFEESVVDYLLKPFSFERFFKAVNRVRNNLIHQKKEIDKNLFLYSDKTLYNIHIDNILFLKAEVDYVKVITAEKSILVLDSLRNWNEKLQNFRFIQIHRSFIINIDKITKIYGNQVFIGDQVIPIGKTYKELFIKKIK</sequence>
<name>A0ABT5S6W9_9FLAO</name>